<dbReference type="EMBL" id="CM001022">
    <property type="protein sequence ID" value="EFQ24314.1"/>
    <property type="molecule type" value="Genomic_DNA"/>
</dbReference>
<dbReference type="RefSeq" id="WP_006301547.1">
    <property type="nucleotide sequence ID" value="NZ_CM001022.1"/>
</dbReference>
<evidence type="ECO:0008006" key="3">
    <source>
        <dbReference type="Google" id="ProtNLM"/>
    </source>
</evidence>
<dbReference type="AlphaFoldDB" id="E3CWF9"/>
<sequence>MSNLAPSELRPLAHIGVLCWEAGKVPRGLVQLEALRGNSTNPLTYPFPVAFRRVEGACWDTILEHPDPEVHRRMVEAGRELVASGIRGVTTSCGFNILLQQRLAEALGVPVFTSSLLQVPWVARLLGPRARIGVLTAKEDALTEEHLRCAGIDPASTHIRGLDACPQWSRIFRFPEEPVDLEAIRKEVVNTALDALKTAPDIGAFVLECTDLPPFAEAIRRATGRPVFDFVTLVGWVHSALGIQTPDPVGGTRTFGHGRHGS</sequence>
<dbReference type="Proteomes" id="UP000005096">
    <property type="component" value="Chromosome"/>
</dbReference>
<accession>E3CWF9</accession>
<dbReference type="STRING" id="584708.Apau_1900"/>
<dbReference type="OrthoDB" id="1676875at2"/>
<name>E3CWF9_9BACT</name>
<dbReference type="NCBIfam" id="NF005679">
    <property type="entry name" value="PRK07475.1"/>
    <property type="match status" value="1"/>
</dbReference>
<evidence type="ECO:0000313" key="2">
    <source>
        <dbReference type="Proteomes" id="UP000005096"/>
    </source>
</evidence>
<dbReference type="HOGENOM" id="CLU_093553_0_0_0"/>
<dbReference type="PaxDb" id="584708-Apau_1900"/>
<evidence type="ECO:0000313" key="1">
    <source>
        <dbReference type="EMBL" id="EFQ24314.1"/>
    </source>
</evidence>
<reference evidence="1 2" key="1">
    <citation type="journal article" date="2010" name="Stand. Genomic Sci.">
        <title>Non-contiguous finished genome sequence of Aminomonas paucivorans type strain (GLU-3).</title>
        <authorList>
            <person name="Pitluck S."/>
            <person name="Yasawong M."/>
            <person name="Held B."/>
            <person name="Lapidus A."/>
            <person name="Nolan M."/>
            <person name="Copeland A."/>
            <person name="Lucas S."/>
            <person name="Del Rio T.G."/>
            <person name="Tice H."/>
            <person name="Cheng J.F."/>
            <person name="Chertkov O."/>
            <person name="Goodwin L."/>
            <person name="Tapia R."/>
            <person name="Han C."/>
            <person name="Liolios K."/>
            <person name="Ivanova N."/>
            <person name="Mavromatis K."/>
            <person name="Ovchinnikova G."/>
            <person name="Pati A."/>
            <person name="Chen A."/>
            <person name="Palaniappan K."/>
            <person name="Land M."/>
            <person name="Hauser L."/>
            <person name="Chang Y.J."/>
            <person name="Jeffries C.D."/>
            <person name="Pukall R."/>
            <person name="Spring S."/>
            <person name="Rohde M."/>
            <person name="Sikorski J."/>
            <person name="Goker M."/>
            <person name="Woyke T."/>
            <person name="Bristow J."/>
            <person name="Eisen J.A."/>
            <person name="Markowitz V."/>
            <person name="Hugenholtz P."/>
            <person name="Kyrpides N.C."/>
            <person name="Klenk H.P."/>
        </authorList>
    </citation>
    <scope>NUCLEOTIDE SEQUENCE [LARGE SCALE GENOMIC DNA]</scope>
    <source>
        <strain evidence="1 2">DSM 12260</strain>
    </source>
</reference>
<dbReference type="eggNOG" id="COG0796">
    <property type="taxonomic scope" value="Bacteria"/>
</dbReference>
<protein>
    <recommendedName>
        <fullName evidence="3">Aspartate/glutamate racemase family protein</fullName>
    </recommendedName>
</protein>
<dbReference type="Gene3D" id="3.40.50.12500">
    <property type="match status" value="1"/>
</dbReference>
<organism evidence="1 2">
    <name type="scientific">Aminomonas paucivorans DSM 12260</name>
    <dbReference type="NCBI Taxonomy" id="584708"/>
    <lineage>
        <taxon>Bacteria</taxon>
        <taxon>Thermotogati</taxon>
        <taxon>Synergistota</taxon>
        <taxon>Synergistia</taxon>
        <taxon>Synergistales</taxon>
        <taxon>Synergistaceae</taxon>
        <taxon>Aminomonas</taxon>
    </lineage>
</organism>
<gene>
    <name evidence="1" type="ORF">Apau_1900</name>
</gene>
<keyword evidence="2" id="KW-1185">Reference proteome</keyword>
<proteinExistence type="predicted"/>
<dbReference type="InterPro" id="IPR053714">
    <property type="entry name" value="Iso_Racemase_Enz_sf"/>
</dbReference>